<dbReference type="Pfam" id="PF00216">
    <property type="entry name" value="Bac_DNA_binding"/>
    <property type="match status" value="1"/>
</dbReference>
<dbReference type="SUPFAM" id="SSF47729">
    <property type="entry name" value="IHF-like DNA-binding proteins"/>
    <property type="match status" value="1"/>
</dbReference>
<dbReference type="AlphaFoldDB" id="S7UK68"/>
<protein>
    <submittedName>
        <fullName evidence="5">Histone family protein DNA-binding protein</fullName>
    </submittedName>
</protein>
<dbReference type="STRING" id="897.B2D07_13920"/>
<proteinExistence type="inferred from homology"/>
<dbReference type="InterPro" id="IPR000119">
    <property type="entry name" value="Hist_DNA-bd"/>
</dbReference>
<dbReference type="InterPro" id="IPR020816">
    <property type="entry name" value="Histone-like_DNA-bd_CS"/>
</dbReference>
<name>S7UK68_DESML</name>
<evidence type="ECO:0000313" key="5">
    <source>
        <dbReference type="EMBL" id="EPR34204.1"/>
    </source>
</evidence>
<organism evidence="5 6">
    <name type="scientific">Desulfococcus multivorans DSM 2059</name>
    <dbReference type="NCBI Taxonomy" id="1121405"/>
    <lineage>
        <taxon>Bacteria</taxon>
        <taxon>Pseudomonadati</taxon>
        <taxon>Thermodesulfobacteriota</taxon>
        <taxon>Desulfobacteria</taxon>
        <taxon>Desulfobacterales</taxon>
        <taxon>Desulfococcaceae</taxon>
        <taxon>Desulfococcus</taxon>
    </lineage>
</organism>
<reference evidence="5 6" key="1">
    <citation type="journal article" date="2013" name="Genome Announc.">
        <title>Draft genome sequences for three mercury-methylating, sulfate-reducing bacteria.</title>
        <authorList>
            <person name="Brown S.D."/>
            <person name="Hurt R.A.Jr."/>
            <person name="Gilmour C.C."/>
            <person name="Elias D.A."/>
        </authorList>
    </citation>
    <scope>NUCLEOTIDE SEQUENCE [LARGE SCALE GENOMIC DNA]</scope>
    <source>
        <strain evidence="5 6">DSM 2059</strain>
    </source>
</reference>
<evidence type="ECO:0000313" key="6">
    <source>
        <dbReference type="Proteomes" id="UP000014977"/>
    </source>
</evidence>
<comment type="similarity">
    <text evidence="1 4">Belongs to the bacterial histone-like protein family.</text>
</comment>
<dbReference type="GO" id="GO:0005829">
    <property type="term" value="C:cytosol"/>
    <property type="evidence" value="ECO:0007669"/>
    <property type="project" value="TreeGrafter"/>
</dbReference>
<keyword evidence="2" id="KW-0226">DNA condensation</keyword>
<evidence type="ECO:0000256" key="4">
    <source>
        <dbReference type="RuleBase" id="RU003939"/>
    </source>
</evidence>
<dbReference type="Gene3D" id="4.10.520.10">
    <property type="entry name" value="IHF-like DNA-binding proteins"/>
    <property type="match status" value="1"/>
</dbReference>
<comment type="caution">
    <text evidence="5">The sequence shown here is derived from an EMBL/GenBank/DDBJ whole genome shotgun (WGS) entry which is preliminary data.</text>
</comment>
<evidence type="ECO:0000256" key="1">
    <source>
        <dbReference type="ARBA" id="ARBA00010529"/>
    </source>
</evidence>
<dbReference type="Proteomes" id="UP000014977">
    <property type="component" value="Unassembled WGS sequence"/>
</dbReference>
<accession>S7UK68</accession>
<dbReference type="PANTHER" id="PTHR33175">
    <property type="entry name" value="DNA-BINDING PROTEIN HU"/>
    <property type="match status" value="1"/>
</dbReference>
<dbReference type="InterPro" id="IPR010992">
    <property type="entry name" value="IHF-like_DNA-bd_dom_sf"/>
</dbReference>
<dbReference type="PANTHER" id="PTHR33175:SF3">
    <property type="entry name" value="DNA-BINDING PROTEIN HU-BETA"/>
    <property type="match status" value="1"/>
</dbReference>
<keyword evidence="6" id="KW-1185">Reference proteome</keyword>
<dbReference type="EMBL" id="ATHJ01000119">
    <property type="protein sequence ID" value="EPR34204.1"/>
    <property type="molecule type" value="Genomic_DNA"/>
</dbReference>
<gene>
    <name evidence="5" type="ORF">dsmv_3416</name>
</gene>
<dbReference type="RefSeq" id="WP_020878549.1">
    <property type="nucleotide sequence ID" value="NZ_ATHJ01000119.1"/>
</dbReference>
<dbReference type="OrthoDB" id="9799835at2"/>
<dbReference type="PRINTS" id="PR01727">
    <property type="entry name" value="DNABINDINGHU"/>
</dbReference>
<dbReference type="eggNOG" id="COG0776">
    <property type="taxonomic scope" value="Bacteria"/>
</dbReference>
<dbReference type="SMART" id="SM00411">
    <property type="entry name" value="BHL"/>
    <property type="match status" value="1"/>
</dbReference>
<dbReference type="CDD" id="cd13831">
    <property type="entry name" value="HU"/>
    <property type="match status" value="1"/>
</dbReference>
<dbReference type="GO" id="GO:0003677">
    <property type="term" value="F:DNA binding"/>
    <property type="evidence" value="ECO:0007669"/>
    <property type="project" value="UniProtKB-KW"/>
</dbReference>
<sequence>MTKTDLINKIAEDAGISKTAAAKAITAMTEGITEALKEKDGKIALIGFGTFSKAHREARTGRNPQTGKAIKIPARNVVKFTPGKKLKESI</sequence>
<evidence type="ECO:0000256" key="2">
    <source>
        <dbReference type="ARBA" id="ARBA00023067"/>
    </source>
</evidence>
<dbReference type="PROSITE" id="PS00045">
    <property type="entry name" value="HISTONE_LIKE"/>
    <property type="match status" value="1"/>
</dbReference>
<evidence type="ECO:0000256" key="3">
    <source>
        <dbReference type="ARBA" id="ARBA00023125"/>
    </source>
</evidence>
<dbReference type="GO" id="GO:0030527">
    <property type="term" value="F:structural constituent of chromatin"/>
    <property type="evidence" value="ECO:0007669"/>
    <property type="project" value="InterPro"/>
</dbReference>
<dbReference type="GO" id="GO:0030261">
    <property type="term" value="P:chromosome condensation"/>
    <property type="evidence" value="ECO:0007669"/>
    <property type="project" value="UniProtKB-KW"/>
</dbReference>
<keyword evidence="3 5" id="KW-0238">DNA-binding</keyword>